<sequence>MTGLHITDFIVLILYFLGIIAIGIWTSKKIKTVDDFFMPRKFGKFSLMMHGFGTGTHSDQAVGVASKTFSSGLSGIWYQWLWLFATPFYWLIAPVLRRFRAITMADVFVARYDQSVGMLYAFIGMVNLMVNIGLILKGSSAIISATFGEAISSSTIIVIMTILFLIYGIAGGLTAAIVTDFIQGILTIIFSFLLLPFVLSAVGGLEGMHRTITDPNMFSLIAPEEIGIFYIVVISINGLVGWVTQPHTMGNCAASKTEMDGRIGVTCGNFIKRFCTVAWSLTGLASVAYLTGYNIDPDKVYGLMARDFLPQIMPGLLGIFLASLLASVMSSCDSFMIASAALFTENIYRPFMPKKSSKHYIQIGRITSLIIVIGGVSFAFWLPGVVKGLEIFWKISPMMGIVFWLGLFWRRATVAGAWAATFSAFFMWWITTQPIFISFIGSLPIADNARFVVEKATGAEIYLPWQMIFYLITGICTGIAVSLFTQPVEKQKLDNFYALARTPVLAHESFISKPCTIPENVTVPKAKKLFSINNLEILRPSKISIIGFIVSWVFVAILVGSM</sequence>
<evidence type="ECO:0000256" key="2">
    <source>
        <dbReference type="ARBA" id="ARBA00006434"/>
    </source>
</evidence>
<proteinExistence type="inferred from homology"/>
<feature type="transmembrane region" description="Helical" evidence="12">
    <location>
        <begin position="185"/>
        <end position="205"/>
    </location>
</feature>
<evidence type="ECO:0000256" key="5">
    <source>
        <dbReference type="ARBA" id="ARBA00022692"/>
    </source>
</evidence>
<feature type="transmembrane region" description="Helical" evidence="12">
    <location>
        <begin position="461"/>
        <end position="484"/>
    </location>
</feature>
<dbReference type="PANTHER" id="PTHR48086:SF3">
    <property type="entry name" value="SODIUM_PROLINE SYMPORTER"/>
    <property type="match status" value="1"/>
</dbReference>
<evidence type="ECO:0000256" key="10">
    <source>
        <dbReference type="ARBA" id="ARBA00023136"/>
    </source>
</evidence>
<evidence type="ECO:0000256" key="8">
    <source>
        <dbReference type="ARBA" id="ARBA00023053"/>
    </source>
</evidence>
<dbReference type="GO" id="GO:0006814">
    <property type="term" value="P:sodium ion transport"/>
    <property type="evidence" value="ECO:0007669"/>
    <property type="project" value="UniProtKB-KW"/>
</dbReference>
<feature type="transmembrane region" description="Helical" evidence="12">
    <location>
        <begin position="156"/>
        <end position="178"/>
    </location>
</feature>
<dbReference type="InterPro" id="IPR001734">
    <property type="entry name" value="Na/solute_symporter"/>
</dbReference>
<feature type="transmembrane region" description="Helical" evidence="12">
    <location>
        <begin position="543"/>
        <end position="561"/>
    </location>
</feature>
<feature type="transmembrane region" description="Helical" evidence="12">
    <location>
        <begin position="363"/>
        <end position="385"/>
    </location>
</feature>
<reference evidence="13" key="1">
    <citation type="submission" date="2018-05" db="EMBL/GenBank/DDBJ databases">
        <authorList>
            <person name="Lanie J.A."/>
            <person name="Ng W.-L."/>
            <person name="Kazmierczak K.M."/>
            <person name="Andrzejewski T.M."/>
            <person name="Davidsen T.M."/>
            <person name="Wayne K.J."/>
            <person name="Tettelin H."/>
            <person name="Glass J.I."/>
            <person name="Rusch D."/>
            <person name="Podicherti R."/>
            <person name="Tsui H.-C.T."/>
            <person name="Winkler M.E."/>
        </authorList>
    </citation>
    <scope>NUCLEOTIDE SEQUENCE</scope>
</reference>
<dbReference type="InterPro" id="IPR050277">
    <property type="entry name" value="Sodium:Solute_Symporter"/>
</dbReference>
<keyword evidence="4" id="KW-1003">Cell membrane</keyword>
<protein>
    <recommendedName>
        <fullName evidence="14">Transporter</fullName>
    </recommendedName>
</protein>
<dbReference type="GO" id="GO:0005886">
    <property type="term" value="C:plasma membrane"/>
    <property type="evidence" value="ECO:0007669"/>
    <property type="project" value="UniProtKB-SubCell"/>
</dbReference>
<dbReference type="Gene3D" id="1.20.1730.10">
    <property type="entry name" value="Sodium/glucose cotransporter"/>
    <property type="match status" value="1"/>
</dbReference>
<feature type="transmembrane region" description="Helical" evidence="12">
    <location>
        <begin position="225"/>
        <end position="243"/>
    </location>
</feature>
<dbReference type="EMBL" id="UINC01043193">
    <property type="protein sequence ID" value="SVB46885.1"/>
    <property type="molecule type" value="Genomic_DNA"/>
</dbReference>
<evidence type="ECO:0000313" key="13">
    <source>
        <dbReference type="EMBL" id="SVB46885.1"/>
    </source>
</evidence>
<name>A0A382E8S1_9ZZZZ</name>
<evidence type="ECO:0000256" key="3">
    <source>
        <dbReference type="ARBA" id="ARBA00022448"/>
    </source>
</evidence>
<evidence type="ECO:0000256" key="12">
    <source>
        <dbReference type="SAM" id="Phobius"/>
    </source>
</evidence>
<feature type="transmembrane region" description="Helical" evidence="12">
    <location>
        <begin position="117"/>
        <end position="136"/>
    </location>
</feature>
<dbReference type="AlphaFoldDB" id="A0A382E8S1"/>
<evidence type="ECO:0000256" key="4">
    <source>
        <dbReference type="ARBA" id="ARBA00022475"/>
    </source>
</evidence>
<evidence type="ECO:0000256" key="1">
    <source>
        <dbReference type="ARBA" id="ARBA00004651"/>
    </source>
</evidence>
<keyword evidence="10 12" id="KW-0472">Membrane</keyword>
<comment type="subcellular location">
    <subcellularLocation>
        <location evidence="1">Cell membrane</location>
        <topology evidence="1">Multi-pass membrane protein</topology>
    </subcellularLocation>
</comment>
<evidence type="ECO:0000256" key="9">
    <source>
        <dbReference type="ARBA" id="ARBA00023065"/>
    </source>
</evidence>
<dbReference type="CDD" id="cd10322">
    <property type="entry name" value="SLC5sbd"/>
    <property type="match status" value="1"/>
</dbReference>
<keyword evidence="3" id="KW-0813">Transport</keyword>
<feature type="non-terminal residue" evidence="13">
    <location>
        <position position="562"/>
    </location>
</feature>
<keyword evidence="7 12" id="KW-1133">Transmembrane helix</keyword>
<accession>A0A382E8S1</accession>
<organism evidence="13">
    <name type="scientific">marine metagenome</name>
    <dbReference type="NCBI Taxonomy" id="408172"/>
    <lineage>
        <taxon>unclassified sequences</taxon>
        <taxon>metagenomes</taxon>
        <taxon>ecological metagenomes</taxon>
    </lineage>
</organism>
<dbReference type="GO" id="GO:0015293">
    <property type="term" value="F:symporter activity"/>
    <property type="evidence" value="ECO:0007669"/>
    <property type="project" value="UniProtKB-KW"/>
</dbReference>
<feature type="transmembrane region" description="Helical" evidence="12">
    <location>
        <begin position="315"/>
        <end position="343"/>
    </location>
</feature>
<dbReference type="Pfam" id="PF00474">
    <property type="entry name" value="SSF"/>
    <property type="match status" value="1"/>
</dbReference>
<keyword evidence="9" id="KW-0406">Ion transport</keyword>
<evidence type="ECO:0000256" key="6">
    <source>
        <dbReference type="ARBA" id="ARBA00022847"/>
    </source>
</evidence>
<keyword evidence="6" id="KW-0769">Symport</keyword>
<dbReference type="PROSITE" id="PS50283">
    <property type="entry name" value="NA_SOLUT_SYMP_3"/>
    <property type="match status" value="1"/>
</dbReference>
<keyword evidence="8" id="KW-0915">Sodium</keyword>
<evidence type="ECO:0000256" key="7">
    <source>
        <dbReference type="ARBA" id="ARBA00022989"/>
    </source>
</evidence>
<keyword evidence="11" id="KW-0739">Sodium transport</keyword>
<dbReference type="PANTHER" id="PTHR48086">
    <property type="entry name" value="SODIUM/PROLINE SYMPORTER-RELATED"/>
    <property type="match status" value="1"/>
</dbReference>
<feature type="transmembrane region" description="Helical" evidence="12">
    <location>
        <begin position="77"/>
        <end position="96"/>
    </location>
</feature>
<feature type="transmembrane region" description="Helical" evidence="12">
    <location>
        <begin position="391"/>
        <end position="409"/>
    </location>
</feature>
<feature type="transmembrane region" description="Helical" evidence="12">
    <location>
        <begin position="277"/>
        <end position="295"/>
    </location>
</feature>
<dbReference type="InterPro" id="IPR038377">
    <property type="entry name" value="Na/Glc_symporter_sf"/>
</dbReference>
<comment type="similarity">
    <text evidence="2">Belongs to the sodium:solute symporter (SSF) (TC 2.A.21) family.</text>
</comment>
<feature type="transmembrane region" description="Helical" evidence="12">
    <location>
        <begin position="416"/>
        <end position="441"/>
    </location>
</feature>
<feature type="transmembrane region" description="Helical" evidence="12">
    <location>
        <begin position="6"/>
        <end position="26"/>
    </location>
</feature>
<keyword evidence="5 12" id="KW-0812">Transmembrane</keyword>
<evidence type="ECO:0008006" key="14">
    <source>
        <dbReference type="Google" id="ProtNLM"/>
    </source>
</evidence>
<gene>
    <name evidence="13" type="ORF">METZ01_LOCUS199739</name>
</gene>
<evidence type="ECO:0000256" key="11">
    <source>
        <dbReference type="ARBA" id="ARBA00023201"/>
    </source>
</evidence>